<dbReference type="InterPro" id="IPR001867">
    <property type="entry name" value="OmpR/PhoB-type_DNA-bd"/>
</dbReference>
<dbReference type="InterPro" id="IPR036388">
    <property type="entry name" value="WH-like_DNA-bd_sf"/>
</dbReference>
<dbReference type="SMART" id="SM01043">
    <property type="entry name" value="BTAD"/>
    <property type="match status" value="1"/>
</dbReference>
<dbReference type="PANTHER" id="PTHR47691">
    <property type="entry name" value="REGULATOR-RELATED"/>
    <property type="match status" value="1"/>
</dbReference>
<dbReference type="InterPro" id="IPR027417">
    <property type="entry name" value="P-loop_NTPase"/>
</dbReference>
<dbReference type="InterPro" id="IPR005158">
    <property type="entry name" value="BTAD"/>
</dbReference>
<dbReference type="CDD" id="cd15831">
    <property type="entry name" value="BTAD"/>
    <property type="match status" value="1"/>
</dbReference>
<dbReference type="EMBL" id="JACHMB010000001">
    <property type="protein sequence ID" value="MBB5774868.1"/>
    <property type="molecule type" value="Genomic_DNA"/>
</dbReference>
<gene>
    <name evidence="5" type="ORF">HD596_001624</name>
</gene>
<keyword evidence="6" id="KW-1185">Reference proteome</keyword>
<organism evidence="5 6">
    <name type="scientific">Nonomuraea jabiensis</name>
    <dbReference type="NCBI Taxonomy" id="882448"/>
    <lineage>
        <taxon>Bacteria</taxon>
        <taxon>Bacillati</taxon>
        <taxon>Actinomycetota</taxon>
        <taxon>Actinomycetes</taxon>
        <taxon>Streptosporangiales</taxon>
        <taxon>Streptosporangiaceae</taxon>
        <taxon>Nonomuraea</taxon>
    </lineage>
</organism>
<dbReference type="Pfam" id="PF13191">
    <property type="entry name" value="AAA_16"/>
    <property type="match status" value="1"/>
</dbReference>
<dbReference type="PROSITE" id="PS51755">
    <property type="entry name" value="OMPR_PHOB"/>
    <property type="match status" value="1"/>
</dbReference>
<sequence>MRFGILGSTTAWRADGGEVPLGGPARRALLALLLLRPGEVVSRDRLVDVLYGDRGRGDAVHALHSQVSRLRRDGVAIELTELGYRLLAAPDDIDAHRFLRLADEGRDAFEGGGDPVRAAGLLREALALWRGAAVADLDPEHGAFLEERRLAALEDRIEADLRRGAHREVVAELRELIERHPLRERLRGQLMRALQADGRPAEALVVFEDGRRLLADELGADPSSELADLHGRLLRGDADPGAPVRRALPARLTSFVGRDADVAAVSALLGSARLVTLLGPGGAGKTRLAVEVARSIGEPPQGGNREPAEVVLVELASVRAVASGTSTAGPGAAGPGAAGAGSAGVGGGVELAQVVLGVLGVRESGLLGGRALGPAERAAPVDRLVAALAGRPLLLVLDNCEHVVHEAAQLAERLLSACPALRVLATSREPLAVTAEHLWPVHPLAPADAVRLFTDRAAAACPGFTPDESVERICAALDGLPLAIELAAARMRTHEAHELAVRLADQDRFSLLSRGSRTADPRHRTLRAVVAWSWELLTDREKAMARRLTVFSGGATARAAAEVCGLPDAEDLLDSLADKSLLQAGGGRYRMLETIRAFCAEQLAGEAHTVRRAHAAYFLDLAERSDPHLRGAGQLHHLDLLAAEHDNLQAALRWAVESGEVALGMRLLAAQSSYLWMRGMRAAATAPAVALLEAAGPAPDPELGEAYVLCLLSALAGSTGRDAWESHKSWAETMVTAGSGARRYPLVTFLWPMITAGSIDPTVALTVLRRAARDGDPWEQAIARFIWAYPQMTAGEFASAEADLTAALGQFRVLGDRWGMALALDGLSWLAGTCGDDATAVARVEEAIVLAEQLGAEEDLPDLLCNRGDHRIGTDPAGARADYERAAELAGRAGLPTYLAAALRGLGDVAFAEGDPARARELYERALRQSDPAWVKSAGNQARLHVGLGRVAEAEGDRKAARESYERAVAGAVESGALPETARAFEALAALAFDDDGAERAATLLGAAVVMRGIELPREPEVAGRVRAALGEPAYTRARRAGTRLSHREALALAGVPDEVVDRSPLSAIAAVTDQQGPW</sequence>
<evidence type="ECO:0000256" key="2">
    <source>
        <dbReference type="ARBA" id="ARBA00023125"/>
    </source>
</evidence>
<dbReference type="SUPFAM" id="SSF46894">
    <property type="entry name" value="C-terminal effector domain of the bipartite response regulators"/>
    <property type="match status" value="1"/>
</dbReference>
<reference evidence="5 6" key="1">
    <citation type="submission" date="2020-08" db="EMBL/GenBank/DDBJ databases">
        <title>Sequencing the genomes of 1000 actinobacteria strains.</title>
        <authorList>
            <person name="Klenk H.-P."/>
        </authorList>
    </citation>
    <scope>NUCLEOTIDE SEQUENCE [LARGE SCALE GENOMIC DNA]</scope>
    <source>
        <strain evidence="5 6">DSM 45507</strain>
    </source>
</reference>
<dbReference type="Gene3D" id="1.10.10.10">
    <property type="entry name" value="Winged helix-like DNA-binding domain superfamily/Winged helix DNA-binding domain"/>
    <property type="match status" value="1"/>
</dbReference>
<dbReference type="InterPro" id="IPR016032">
    <property type="entry name" value="Sig_transdc_resp-reg_C-effctor"/>
</dbReference>
<feature type="DNA-binding region" description="OmpR/PhoB-type" evidence="3">
    <location>
        <begin position="1"/>
        <end position="88"/>
    </location>
</feature>
<evidence type="ECO:0000256" key="1">
    <source>
        <dbReference type="ARBA" id="ARBA00005820"/>
    </source>
</evidence>
<dbReference type="Pfam" id="PF03704">
    <property type="entry name" value="BTAD"/>
    <property type="match status" value="1"/>
</dbReference>
<dbReference type="SUPFAM" id="SSF48452">
    <property type="entry name" value="TPR-like"/>
    <property type="match status" value="2"/>
</dbReference>
<dbReference type="Pfam" id="PF25872">
    <property type="entry name" value="HTH_77"/>
    <property type="match status" value="1"/>
</dbReference>
<dbReference type="PANTHER" id="PTHR47691:SF3">
    <property type="entry name" value="HTH-TYPE TRANSCRIPTIONAL REGULATOR RV0890C-RELATED"/>
    <property type="match status" value="1"/>
</dbReference>
<name>A0A7W9L8V8_9ACTN</name>
<accession>A0A7W9L8V8</accession>
<proteinExistence type="inferred from homology"/>
<dbReference type="InterPro" id="IPR041664">
    <property type="entry name" value="AAA_16"/>
</dbReference>
<dbReference type="InterPro" id="IPR058852">
    <property type="entry name" value="HTH_77"/>
</dbReference>
<dbReference type="InterPro" id="IPR011990">
    <property type="entry name" value="TPR-like_helical_dom_sf"/>
</dbReference>
<dbReference type="RefSeq" id="WP_185068658.1">
    <property type="nucleotide sequence ID" value="NZ_JACHMB010000001.1"/>
</dbReference>
<comment type="similarity">
    <text evidence="1">Belongs to the AfsR/DnrI/RedD regulatory family.</text>
</comment>
<protein>
    <submittedName>
        <fullName evidence="5">Putative ATPase</fullName>
    </submittedName>
</protein>
<evidence type="ECO:0000313" key="6">
    <source>
        <dbReference type="Proteomes" id="UP000579153"/>
    </source>
</evidence>
<dbReference type="SMART" id="SM00862">
    <property type="entry name" value="Trans_reg_C"/>
    <property type="match status" value="1"/>
</dbReference>
<dbReference type="Gene3D" id="1.25.40.10">
    <property type="entry name" value="Tetratricopeptide repeat domain"/>
    <property type="match status" value="2"/>
</dbReference>
<dbReference type="SUPFAM" id="SSF52540">
    <property type="entry name" value="P-loop containing nucleoside triphosphate hydrolases"/>
    <property type="match status" value="1"/>
</dbReference>
<dbReference type="Proteomes" id="UP000579153">
    <property type="component" value="Unassembled WGS sequence"/>
</dbReference>
<dbReference type="Pfam" id="PF00486">
    <property type="entry name" value="Trans_reg_C"/>
    <property type="match status" value="1"/>
</dbReference>
<evidence type="ECO:0000256" key="3">
    <source>
        <dbReference type="PROSITE-ProRule" id="PRU01091"/>
    </source>
</evidence>
<dbReference type="AlphaFoldDB" id="A0A7W9L8V8"/>
<evidence type="ECO:0000259" key="4">
    <source>
        <dbReference type="PROSITE" id="PS51755"/>
    </source>
</evidence>
<evidence type="ECO:0000313" key="5">
    <source>
        <dbReference type="EMBL" id="MBB5774868.1"/>
    </source>
</evidence>
<keyword evidence="2 3" id="KW-0238">DNA-binding</keyword>
<comment type="caution">
    <text evidence="5">The sequence shown here is derived from an EMBL/GenBank/DDBJ whole genome shotgun (WGS) entry which is preliminary data.</text>
</comment>
<feature type="domain" description="OmpR/PhoB-type" evidence="4">
    <location>
        <begin position="1"/>
        <end position="88"/>
    </location>
</feature>
<dbReference type="GO" id="GO:0000160">
    <property type="term" value="P:phosphorelay signal transduction system"/>
    <property type="evidence" value="ECO:0007669"/>
    <property type="project" value="InterPro"/>
</dbReference>
<dbReference type="GO" id="GO:0003677">
    <property type="term" value="F:DNA binding"/>
    <property type="evidence" value="ECO:0007669"/>
    <property type="project" value="UniProtKB-UniRule"/>
</dbReference>
<dbReference type="GO" id="GO:0006355">
    <property type="term" value="P:regulation of DNA-templated transcription"/>
    <property type="evidence" value="ECO:0007669"/>
    <property type="project" value="InterPro"/>
</dbReference>